<keyword evidence="2" id="KW-1185">Reference proteome</keyword>
<reference evidence="1 2" key="1">
    <citation type="journal article" date="2012" name="Nat. Genet.">
        <title>Plasmodium cynomolgi genome sequences provide insight into Plasmodium vivax and the monkey malaria clade.</title>
        <authorList>
            <person name="Tachibana S."/>
            <person name="Sullivan S.A."/>
            <person name="Kawai S."/>
            <person name="Nakamura S."/>
            <person name="Kim H.R."/>
            <person name="Goto N."/>
            <person name="Arisue N."/>
            <person name="Palacpac N.M.Q."/>
            <person name="Honma H."/>
            <person name="Yagi M."/>
            <person name="Tougan T."/>
            <person name="Katakai Y."/>
            <person name="Kaneko O."/>
            <person name="Mita T."/>
            <person name="Kita K."/>
            <person name="Yasutomi Y."/>
            <person name="Sutton P.L."/>
            <person name="Shakhbatyan R."/>
            <person name="Horii T."/>
            <person name="Yasunaga T."/>
            <person name="Barnwell J.W."/>
            <person name="Escalante A.A."/>
            <person name="Carlton J.M."/>
            <person name="Tanabe K."/>
        </authorList>
    </citation>
    <scope>NUCLEOTIDE SEQUENCE [LARGE SCALE GENOMIC DNA]</scope>
    <source>
        <strain evidence="1 2">B</strain>
    </source>
</reference>
<name>K6UKU7_PLACD</name>
<dbReference type="VEuPathDB" id="PlasmoDB:PCYB_111540"/>
<dbReference type="OrthoDB" id="354648at2759"/>
<organism evidence="1 2">
    <name type="scientific">Plasmodium cynomolgi (strain B)</name>
    <dbReference type="NCBI Taxonomy" id="1120755"/>
    <lineage>
        <taxon>Eukaryota</taxon>
        <taxon>Sar</taxon>
        <taxon>Alveolata</taxon>
        <taxon>Apicomplexa</taxon>
        <taxon>Aconoidasida</taxon>
        <taxon>Haemosporida</taxon>
        <taxon>Plasmodiidae</taxon>
        <taxon>Plasmodium</taxon>
        <taxon>Plasmodium (Plasmodium)</taxon>
    </lineage>
</organism>
<dbReference type="KEGG" id="pcy:PCYB_111540"/>
<dbReference type="EMBL" id="DF157103">
    <property type="protein sequence ID" value="GAB67133.1"/>
    <property type="molecule type" value="Genomic_DNA"/>
</dbReference>
<dbReference type="eggNOG" id="ENOG502SXHA">
    <property type="taxonomic scope" value="Eukaryota"/>
</dbReference>
<gene>
    <name evidence="1" type="ORF">PCYB_111540</name>
</gene>
<accession>K6UKU7</accession>
<protein>
    <submittedName>
        <fullName evidence="1">Uncharacterized protein</fullName>
    </submittedName>
</protein>
<sequence>MFYPGMFREKPKDIISDKWKIILRVSGFLVSCYLICFHGDLFDIPENNKLSVDSSFFKAQSGESPPFFFETLLYFFVPLSNIKRFELK</sequence>
<dbReference type="AlphaFoldDB" id="K6UKU7"/>
<evidence type="ECO:0000313" key="2">
    <source>
        <dbReference type="Proteomes" id="UP000006319"/>
    </source>
</evidence>
<evidence type="ECO:0000313" key="1">
    <source>
        <dbReference type="EMBL" id="GAB67133.1"/>
    </source>
</evidence>
<dbReference type="RefSeq" id="XP_004223080.1">
    <property type="nucleotide sequence ID" value="XM_004223032.1"/>
</dbReference>
<dbReference type="GeneID" id="14693498"/>
<dbReference type="Proteomes" id="UP000006319">
    <property type="component" value="Chromosome 11"/>
</dbReference>
<proteinExistence type="predicted"/>